<protein>
    <submittedName>
        <fullName evidence="2">Uncharacterized protein</fullName>
    </submittedName>
</protein>
<organism evidence="2 3">
    <name type="scientific">Salinibacter phage M31CR41-2</name>
    <dbReference type="NCBI Taxonomy" id="2681614"/>
    <lineage>
        <taxon>Viruses</taxon>
        <taxon>Duplodnaviria</taxon>
        <taxon>Heunggongvirae</taxon>
        <taxon>Uroviricota</taxon>
        <taxon>Caudoviricetes</taxon>
        <taxon>Kairosalinivirus</taxon>
        <taxon>Kairosalinivirus M31CR412</taxon>
    </lineage>
</organism>
<evidence type="ECO:0000313" key="3">
    <source>
        <dbReference type="Proteomes" id="UP000259253"/>
    </source>
</evidence>
<dbReference type="Proteomes" id="UP000259253">
    <property type="component" value="Segment"/>
</dbReference>
<accession>A0A2I6UHE2</accession>
<evidence type="ECO:0000256" key="1">
    <source>
        <dbReference type="SAM" id="Phobius"/>
    </source>
</evidence>
<sequence precursor="true">MKYLLGFIIAVVIPSGLFTAGFLVDRLTPGTMLQEDMSKGEKFFFGMVFGLISFVFFAIGMAISEAIIGA</sequence>
<dbReference type="GeneID" id="40236372"/>
<reference evidence="2 3" key="1">
    <citation type="submission" date="2017-07" db="EMBL/GenBank/DDBJ databases">
        <title>Characterization of ecologically diverse viruses infecting co-occurring strains of cosmopolitan hyperhalophilic Bacteroidetes.</title>
        <authorList>
            <person name="Villamor J."/>
            <person name="Ramos-Barbero M.D."/>
            <person name="Gonzalez-Torres P."/>
            <person name="Gabaldon T."/>
            <person name="Rollesso-Mora R."/>
            <person name="Meseguer I."/>
            <person name="Martinez-Garcia M."/>
            <person name="Santos F."/>
            <person name="Anton J."/>
        </authorList>
    </citation>
    <scope>NUCLEOTIDE SEQUENCE [LARGE SCALE GENOMIC DNA]</scope>
</reference>
<keyword evidence="1" id="KW-0812">Transmembrane</keyword>
<name>A0A2I6UHE2_9CAUD</name>
<dbReference type="RefSeq" id="YP_009639575.1">
    <property type="nucleotide sequence ID" value="NC_042352.1"/>
</dbReference>
<keyword evidence="3" id="KW-1185">Reference proteome</keyword>
<dbReference type="EMBL" id="MF580961">
    <property type="protein sequence ID" value="AUO79327.1"/>
    <property type="molecule type" value="Genomic_DNA"/>
</dbReference>
<evidence type="ECO:0000313" key="2">
    <source>
        <dbReference type="EMBL" id="AUO79327.1"/>
    </source>
</evidence>
<feature type="transmembrane region" description="Helical" evidence="1">
    <location>
        <begin position="43"/>
        <end position="68"/>
    </location>
</feature>
<proteinExistence type="predicted"/>
<keyword evidence="1" id="KW-1133">Transmembrane helix</keyword>
<keyword evidence="1" id="KW-0472">Membrane</keyword>
<dbReference type="KEGG" id="vg:40236372"/>